<dbReference type="STRING" id="36087.A0A077ZH27"/>
<dbReference type="AlphaFoldDB" id="A0A077ZH27"/>
<protein>
    <submittedName>
        <fullName evidence="1">Neural cell expressed developmentally down-regula ted protein 1</fullName>
    </submittedName>
</protein>
<accession>A0A077ZH27</accession>
<dbReference type="EMBL" id="HG806239">
    <property type="protein sequence ID" value="CDW57945.1"/>
    <property type="molecule type" value="Genomic_DNA"/>
</dbReference>
<evidence type="ECO:0000313" key="1">
    <source>
        <dbReference type="EMBL" id="CDW57945.1"/>
    </source>
</evidence>
<keyword evidence="2" id="KW-1185">Reference proteome</keyword>
<dbReference type="Proteomes" id="UP000030665">
    <property type="component" value="Unassembled WGS sequence"/>
</dbReference>
<reference evidence="1" key="2">
    <citation type="submission" date="2014-03" db="EMBL/GenBank/DDBJ databases">
        <title>The whipworm genome and dual-species transcriptomics of an intimate host-pathogen interaction.</title>
        <authorList>
            <person name="Foth B.J."/>
            <person name="Tsai I.J."/>
            <person name="Reid A.J."/>
            <person name="Bancroft A.J."/>
            <person name="Nichol S."/>
            <person name="Tracey A."/>
            <person name="Holroyd N."/>
            <person name="Cotton J.A."/>
            <person name="Stanley E.J."/>
            <person name="Zarowiecki M."/>
            <person name="Liu J.Z."/>
            <person name="Huckvale T."/>
            <person name="Cooper P.J."/>
            <person name="Grencis R.K."/>
            <person name="Berriman M."/>
        </authorList>
    </citation>
    <scope>NUCLEOTIDE SEQUENCE [LARGE SCALE GENOMIC DNA]</scope>
</reference>
<sequence>MATFAQSVLNLVQCPCKITMSERNSIEARSVQRYWKTELCKDALDEVCSQPTCVQEEYVNVNLTMGGFANYTLQGCGQNQLRYECSEVLSVKHYLGSSKVSLYFRVHCKEQGGCESAMRALAYGDVPGTGRVKDLETAVSSDCDFNTVRLLAENRSLTDELRSPTWQNERRHVLSFASRGRKFCCKYFCYV</sequence>
<proteinExistence type="predicted"/>
<evidence type="ECO:0000313" key="2">
    <source>
        <dbReference type="Proteomes" id="UP000030665"/>
    </source>
</evidence>
<gene>
    <name evidence="1" type="ORF">TTRE_0000624501</name>
</gene>
<reference evidence="1" key="1">
    <citation type="submission" date="2014-01" db="EMBL/GenBank/DDBJ databases">
        <authorList>
            <person name="Aslett M."/>
        </authorList>
    </citation>
    <scope>NUCLEOTIDE SEQUENCE</scope>
</reference>
<name>A0A077ZH27_TRITR</name>
<organism evidence="1 2">
    <name type="scientific">Trichuris trichiura</name>
    <name type="common">Whipworm</name>
    <name type="synonym">Trichocephalus trichiurus</name>
    <dbReference type="NCBI Taxonomy" id="36087"/>
    <lineage>
        <taxon>Eukaryota</taxon>
        <taxon>Metazoa</taxon>
        <taxon>Ecdysozoa</taxon>
        <taxon>Nematoda</taxon>
        <taxon>Enoplea</taxon>
        <taxon>Dorylaimia</taxon>
        <taxon>Trichinellida</taxon>
        <taxon>Trichuridae</taxon>
        <taxon>Trichuris</taxon>
    </lineage>
</organism>